<keyword evidence="2" id="KW-0813">Transport</keyword>
<dbReference type="PANTHER" id="PTHR42734:SF5">
    <property type="entry name" value="IRON TRANSPORT SYSTEM ATP-BINDING PROTEIN HI_0361-RELATED"/>
    <property type="match status" value="1"/>
</dbReference>
<reference evidence="6 7" key="1">
    <citation type="submission" date="2016-05" db="EMBL/GenBank/DDBJ databases">
        <authorList>
            <person name="Lavstsen T."/>
            <person name="Jespersen J.S."/>
        </authorList>
    </citation>
    <scope>NUCLEOTIDE SEQUENCE [LARGE SCALE GENOMIC DNA]</scope>
    <source>
        <strain evidence="6 7">YLB-01</strain>
    </source>
</reference>
<dbReference type="InterPro" id="IPR050153">
    <property type="entry name" value="Metal_Ion_Import_ABC"/>
</dbReference>
<dbReference type="STRING" id="904291.A7J15_06165"/>
<dbReference type="InterPro" id="IPR003439">
    <property type="entry name" value="ABC_transporter-like_ATP-bd"/>
</dbReference>
<dbReference type="SMART" id="SM00382">
    <property type="entry name" value="AAA"/>
    <property type="match status" value="1"/>
</dbReference>
<dbReference type="InterPro" id="IPR017871">
    <property type="entry name" value="ABC_transporter-like_CS"/>
</dbReference>
<dbReference type="Gene3D" id="3.40.50.300">
    <property type="entry name" value="P-loop containing nucleotide triphosphate hydrolases"/>
    <property type="match status" value="1"/>
</dbReference>
<feature type="domain" description="ABC transporter" evidence="5">
    <location>
        <begin position="5"/>
        <end position="203"/>
    </location>
</feature>
<dbReference type="PROSITE" id="PS50893">
    <property type="entry name" value="ABC_TRANSPORTER_2"/>
    <property type="match status" value="1"/>
</dbReference>
<dbReference type="AlphaFoldDB" id="A0A1B9NCT8"/>
<dbReference type="NCBIfam" id="NF040873">
    <property type="entry name" value="AztA"/>
    <property type="match status" value="1"/>
</dbReference>
<comment type="caution">
    <text evidence="6">The sequence shown here is derived from an EMBL/GenBank/DDBJ whole genome shotgun (WGS) entry which is preliminary data.</text>
</comment>
<keyword evidence="3" id="KW-0547">Nucleotide-binding</keyword>
<gene>
    <name evidence="6" type="ORF">A7J15_06165</name>
</gene>
<dbReference type="Proteomes" id="UP000093355">
    <property type="component" value="Unassembled WGS sequence"/>
</dbReference>
<proteinExistence type="inferred from homology"/>
<evidence type="ECO:0000313" key="7">
    <source>
        <dbReference type="Proteomes" id="UP000093355"/>
    </source>
</evidence>
<sequence length="204" mass="21897">MSCLLCATGICFAYDDVDVLHEVDVALDAGRLTAIVGANGSGKSTLVEVLAGVRAPRAGTVDRRGDVALIVQRVRIPETLPLTVRETVAMGTWGRRRPRRLAEALTDEALERVGLAALGRRSIHALSGGQRQRALIAQGIAREAEILLLDEPAAGLDADSRERTREILAAEARRGRAIGWVTHDEEDVARADAVVRLEVGRLVA</sequence>
<evidence type="ECO:0000256" key="3">
    <source>
        <dbReference type="ARBA" id="ARBA00022741"/>
    </source>
</evidence>
<keyword evidence="7" id="KW-1185">Reference proteome</keyword>
<dbReference type="GO" id="GO:0005524">
    <property type="term" value="F:ATP binding"/>
    <property type="evidence" value="ECO:0007669"/>
    <property type="project" value="UniProtKB-KW"/>
</dbReference>
<keyword evidence="4 6" id="KW-0067">ATP-binding</keyword>
<dbReference type="RefSeq" id="WP_067025977.1">
    <property type="nucleotide sequence ID" value="NZ_CP038256.1"/>
</dbReference>
<evidence type="ECO:0000256" key="2">
    <source>
        <dbReference type="ARBA" id="ARBA00022448"/>
    </source>
</evidence>
<name>A0A1B9NCT8_9MICO</name>
<dbReference type="EMBL" id="LXMD01000022">
    <property type="protein sequence ID" value="OCG74410.1"/>
    <property type="molecule type" value="Genomic_DNA"/>
</dbReference>
<evidence type="ECO:0000259" key="5">
    <source>
        <dbReference type="PROSITE" id="PS50893"/>
    </source>
</evidence>
<organism evidence="6 7">
    <name type="scientific">Microbacterium sediminis</name>
    <dbReference type="NCBI Taxonomy" id="904291"/>
    <lineage>
        <taxon>Bacteria</taxon>
        <taxon>Bacillati</taxon>
        <taxon>Actinomycetota</taxon>
        <taxon>Actinomycetes</taxon>
        <taxon>Micrococcales</taxon>
        <taxon>Microbacteriaceae</taxon>
        <taxon>Microbacterium</taxon>
    </lineage>
</organism>
<dbReference type="GO" id="GO:0016887">
    <property type="term" value="F:ATP hydrolysis activity"/>
    <property type="evidence" value="ECO:0007669"/>
    <property type="project" value="InterPro"/>
</dbReference>
<dbReference type="InterPro" id="IPR027417">
    <property type="entry name" value="P-loop_NTPase"/>
</dbReference>
<comment type="similarity">
    <text evidence="1">Belongs to the ABC transporter superfamily.</text>
</comment>
<evidence type="ECO:0000256" key="1">
    <source>
        <dbReference type="ARBA" id="ARBA00005417"/>
    </source>
</evidence>
<dbReference type="Pfam" id="PF00005">
    <property type="entry name" value="ABC_tran"/>
    <property type="match status" value="1"/>
</dbReference>
<dbReference type="SUPFAM" id="SSF52540">
    <property type="entry name" value="P-loop containing nucleoside triphosphate hydrolases"/>
    <property type="match status" value="1"/>
</dbReference>
<dbReference type="InterPro" id="IPR047748">
    <property type="entry name" value="AztA-like"/>
</dbReference>
<evidence type="ECO:0000313" key="6">
    <source>
        <dbReference type="EMBL" id="OCG74410.1"/>
    </source>
</evidence>
<dbReference type="InterPro" id="IPR003593">
    <property type="entry name" value="AAA+_ATPase"/>
</dbReference>
<evidence type="ECO:0000256" key="4">
    <source>
        <dbReference type="ARBA" id="ARBA00022840"/>
    </source>
</evidence>
<accession>A0A1B9NCT8</accession>
<dbReference type="PROSITE" id="PS00211">
    <property type="entry name" value="ABC_TRANSPORTER_1"/>
    <property type="match status" value="1"/>
</dbReference>
<dbReference type="PANTHER" id="PTHR42734">
    <property type="entry name" value="METAL TRANSPORT SYSTEM ATP-BINDING PROTEIN TM_0124-RELATED"/>
    <property type="match status" value="1"/>
</dbReference>
<protein>
    <submittedName>
        <fullName evidence="6">ABC transporter ATP-binding protein</fullName>
    </submittedName>
</protein>